<keyword evidence="1 2" id="KW-0597">Phosphoprotein</keyword>
<dbReference type="EMBL" id="JBHSHJ010000003">
    <property type="protein sequence ID" value="MFC4788557.1"/>
    <property type="molecule type" value="Genomic_DNA"/>
</dbReference>
<keyword evidence="5" id="KW-1185">Reference proteome</keyword>
<dbReference type="CDD" id="cd00156">
    <property type="entry name" value="REC"/>
    <property type="match status" value="1"/>
</dbReference>
<dbReference type="Proteomes" id="UP001596001">
    <property type="component" value="Unassembled WGS sequence"/>
</dbReference>
<feature type="domain" description="Response regulatory" evidence="3">
    <location>
        <begin position="2"/>
        <end position="115"/>
    </location>
</feature>
<comment type="caution">
    <text evidence="4">The sequence shown here is derived from an EMBL/GenBank/DDBJ whole genome shotgun (WGS) entry which is preliminary data.</text>
</comment>
<dbReference type="Gene3D" id="3.40.50.2300">
    <property type="match status" value="1"/>
</dbReference>
<dbReference type="PROSITE" id="PS50110">
    <property type="entry name" value="RESPONSE_REGULATORY"/>
    <property type="match status" value="1"/>
</dbReference>
<name>A0ABV9QD31_9BURK</name>
<dbReference type="SUPFAM" id="SSF52172">
    <property type="entry name" value="CheY-like"/>
    <property type="match status" value="1"/>
</dbReference>
<dbReference type="InterPro" id="IPR050595">
    <property type="entry name" value="Bact_response_regulator"/>
</dbReference>
<gene>
    <name evidence="4" type="ORF">ACFO6X_06095</name>
</gene>
<dbReference type="PANTHER" id="PTHR44591">
    <property type="entry name" value="STRESS RESPONSE REGULATOR PROTEIN 1"/>
    <property type="match status" value="1"/>
</dbReference>
<dbReference type="InterPro" id="IPR011006">
    <property type="entry name" value="CheY-like_superfamily"/>
</dbReference>
<evidence type="ECO:0000313" key="4">
    <source>
        <dbReference type="EMBL" id="MFC4788557.1"/>
    </source>
</evidence>
<dbReference type="InterPro" id="IPR001789">
    <property type="entry name" value="Sig_transdc_resp-reg_receiver"/>
</dbReference>
<evidence type="ECO:0000259" key="3">
    <source>
        <dbReference type="PROSITE" id="PS50110"/>
    </source>
</evidence>
<evidence type="ECO:0000313" key="5">
    <source>
        <dbReference type="Proteomes" id="UP001596001"/>
    </source>
</evidence>
<sequence length="123" mass="13448">MQILVVDDDPLAAEMVGAVLQELGHHVLLAENAMEAISQLNEHPSIEMVISDMNMPLISGIDLFRELREQGNALPFILLTGDDPDKLRTIEPRLGACVLKDFHLDSTLPAAMTQARTATTTSE</sequence>
<dbReference type="PANTHER" id="PTHR44591:SF3">
    <property type="entry name" value="RESPONSE REGULATORY DOMAIN-CONTAINING PROTEIN"/>
    <property type="match status" value="1"/>
</dbReference>
<evidence type="ECO:0000256" key="1">
    <source>
        <dbReference type="ARBA" id="ARBA00022553"/>
    </source>
</evidence>
<dbReference type="SMART" id="SM00448">
    <property type="entry name" value="REC"/>
    <property type="match status" value="1"/>
</dbReference>
<dbReference type="Pfam" id="PF00072">
    <property type="entry name" value="Response_reg"/>
    <property type="match status" value="1"/>
</dbReference>
<evidence type="ECO:0000256" key="2">
    <source>
        <dbReference type="PROSITE-ProRule" id="PRU00169"/>
    </source>
</evidence>
<dbReference type="RefSeq" id="WP_382431092.1">
    <property type="nucleotide sequence ID" value="NZ_JBHSHJ010000003.1"/>
</dbReference>
<proteinExistence type="predicted"/>
<accession>A0ABV9QD31</accession>
<organism evidence="4 5">
    <name type="scientific">Giesbergeria sinuosa</name>
    <dbReference type="NCBI Taxonomy" id="80883"/>
    <lineage>
        <taxon>Bacteria</taxon>
        <taxon>Pseudomonadati</taxon>
        <taxon>Pseudomonadota</taxon>
        <taxon>Betaproteobacteria</taxon>
        <taxon>Burkholderiales</taxon>
        <taxon>Comamonadaceae</taxon>
        <taxon>Giesbergeria</taxon>
    </lineage>
</organism>
<reference evidence="5" key="1">
    <citation type="journal article" date="2019" name="Int. J. Syst. Evol. Microbiol.">
        <title>The Global Catalogue of Microorganisms (GCM) 10K type strain sequencing project: providing services to taxonomists for standard genome sequencing and annotation.</title>
        <authorList>
            <consortium name="The Broad Institute Genomics Platform"/>
            <consortium name="The Broad Institute Genome Sequencing Center for Infectious Disease"/>
            <person name="Wu L."/>
            <person name="Ma J."/>
        </authorList>
    </citation>
    <scope>NUCLEOTIDE SEQUENCE [LARGE SCALE GENOMIC DNA]</scope>
    <source>
        <strain evidence="5">CCUG 49452</strain>
    </source>
</reference>
<protein>
    <submittedName>
        <fullName evidence="4">Response regulator</fullName>
    </submittedName>
</protein>
<feature type="modified residue" description="4-aspartylphosphate" evidence="2">
    <location>
        <position position="52"/>
    </location>
</feature>